<dbReference type="EMBL" id="JMCC02000100">
    <property type="protein sequence ID" value="KIG13331.1"/>
    <property type="molecule type" value="Genomic_DNA"/>
</dbReference>
<evidence type="ECO:0000313" key="1">
    <source>
        <dbReference type="EMBL" id="KIG13331.1"/>
    </source>
</evidence>
<name>A0A0C2CQ66_9BACT</name>
<evidence type="ECO:0000313" key="2">
    <source>
        <dbReference type="Proteomes" id="UP000031599"/>
    </source>
</evidence>
<gene>
    <name evidence="1" type="ORF">DB30_00333</name>
</gene>
<dbReference type="InterPro" id="IPR017748">
    <property type="entry name" value="TagF"/>
</dbReference>
<protein>
    <submittedName>
        <fullName evidence="1">Uncharacterized protein</fullName>
    </submittedName>
</protein>
<reference evidence="1 2" key="1">
    <citation type="submission" date="2014-12" db="EMBL/GenBank/DDBJ databases">
        <title>Genome assembly of Enhygromyxa salina DSM 15201.</title>
        <authorList>
            <person name="Sharma G."/>
            <person name="Subramanian S."/>
        </authorList>
    </citation>
    <scope>NUCLEOTIDE SEQUENCE [LARGE SCALE GENOMIC DNA]</scope>
    <source>
        <strain evidence="1 2">DSM 15201</strain>
    </source>
</reference>
<proteinExistence type="predicted"/>
<sequence>MSSVGLFGKTPSARDFVRVNIGAPVVRAFDEYLRESVMTLPSMRAHLPPEPLPFMFRAPGDDGHIIGVMKGSQDGVGREFPLAIFHHLDGVAHARSWPALPYAYSPFIAAAADLLNAVDSVDMAHVPAMLEQLPVPSDAAIGLAMQNTWQMLSNVSADELLDRLFSRPTGNPEGERWNDDHIYGIGMLLNGCYRAGGRPPRGGPAITLDCPVTSDAELLFWLELARRILRWPSPPSFMWSRRQYRMLLILGTPGAKLLGVLGTPGTFDEQIWPLLADDEEVAARGGRLLTPHQRAAIDRPGQSGAGLLDGIAPNR</sequence>
<dbReference type="Pfam" id="PF09867">
    <property type="entry name" value="TagF_N"/>
    <property type="match status" value="1"/>
</dbReference>
<dbReference type="InterPro" id="IPR038225">
    <property type="entry name" value="TagF_sf"/>
</dbReference>
<dbReference type="RefSeq" id="WP_052555944.1">
    <property type="nucleotide sequence ID" value="NZ_JMCC02000100.1"/>
</dbReference>
<dbReference type="NCBIfam" id="TIGR03373">
    <property type="entry name" value="VI_minor_4"/>
    <property type="match status" value="1"/>
</dbReference>
<dbReference type="AlphaFoldDB" id="A0A0C2CQ66"/>
<dbReference type="Proteomes" id="UP000031599">
    <property type="component" value="Unassembled WGS sequence"/>
</dbReference>
<comment type="caution">
    <text evidence="1">The sequence shown here is derived from an EMBL/GenBank/DDBJ whole genome shotgun (WGS) entry which is preliminary data.</text>
</comment>
<dbReference type="Gene3D" id="3.40.1730.10">
    <property type="entry name" value="pa0076 domain"/>
    <property type="match status" value="1"/>
</dbReference>
<organism evidence="1 2">
    <name type="scientific">Enhygromyxa salina</name>
    <dbReference type="NCBI Taxonomy" id="215803"/>
    <lineage>
        <taxon>Bacteria</taxon>
        <taxon>Pseudomonadati</taxon>
        <taxon>Myxococcota</taxon>
        <taxon>Polyangia</taxon>
        <taxon>Nannocystales</taxon>
        <taxon>Nannocystaceae</taxon>
        <taxon>Enhygromyxa</taxon>
    </lineage>
</organism>
<accession>A0A0C2CQ66</accession>